<dbReference type="eggNOG" id="COG3498">
    <property type="taxonomic scope" value="Bacteria"/>
</dbReference>
<dbReference type="InterPro" id="IPR006498">
    <property type="entry name" value="Tail_tube"/>
</dbReference>
<gene>
    <name evidence="1" type="ORF">HMPREF1526_01910</name>
</gene>
<dbReference type="PATRIC" id="fig|1203606.4.peg.1864"/>
<dbReference type="RefSeq" id="WP_016148044.1">
    <property type="nucleotide sequence ID" value="NZ_KB976104.1"/>
</dbReference>
<dbReference type="Proteomes" id="UP000013981">
    <property type="component" value="Unassembled WGS sequence"/>
</dbReference>
<keyword evidence="2" id="KW-1185">Reference proteome</keyword>
<sequence>MANLWLDLKGPILADTVYINGVLVAKDVTITLPAVTHVTADYKAMGTYTAPMTGQIEGMEAAITKIGIDKGLRSMVQLESKTLEVRWAQDVKYADGSTKTEGCKAFMRCVPKLIPGLSVDPGNPSENEVTLAVSRYQVFVAGEEFCLIDQLNTIMRIGGVDYVKDLRSVL</sequence>
<dbReference type="Pfam" id="PF04985">
    <property type="entry name" value="Phage_tube"/>
    <property type="match status" value="1"/>
</dbReference>
<dbReference type="AlphaFoldDB" id="R8VXM3"/>
<proteinExistence type="predicted"/>
<dbReference type="EMBL" id="AQOB01000006">
    <property type="protein sequence ID" value="EOQ37219.1"/>
    <property type="molecule type" value="Genomic_DNA"/>
</dbReference>
<evidence type="ECO:0000313" key="1">
    <source>
        <dbReference type="EMBL" id="EOQ37219.1"/>
    </source>
</evidence>
<dbReference type="HOGENOM" id="CLU_1575776_0_0_9"/>
<evidence type="ECO:0000313" key="2">
    <source>
        <dbReference type="Proteomes" id="UP000013981"/>
    </source>
</evidence>
<organism evidence="1 2">
    <name type="scientific">Butyricicoccus pullicaecorum 1.2</name>
    <dbReference type="NCBI Taxonomy" id="1203606"/>
    <lineage>
        <taxon>Bacteria</taxon>
        <taxon>Bacillati</taxon>
        <taxon>Bacillota</taxon>
        <taxon>Clostridia</taxon>
        <taxon>Eubacteriales</taxon>
        <taxon>Butyricicoccaceae</taxon>
        <taxon>Butyricicoccus</taxon>
    </lineage>
</organism>
<name>R8VXM3_9FIRM</name>
<accession>R8VXM3</accession>
<comment type="caution">
    <text evidence="1">The sequence shown here is derived from an EMBL/GenBank/DDBJ whole genome shotgun (WGS) entry which is preliminary data.</text>
</comment>
<protein>
    <submittedName>
        <fullName evidence="1">Phage major tail tube protein</fullName>
    </submittedName>
</protein>
<reference evidence="1 2" key="1">
    <citation type="submission" date="2013-01" db="EMBL/GenBank/DDBJ databases">
        <title>The Genome Sequence of Butyricicoccus pullicaecorum 1.2.</title>
        <authorList>
            <consortium name="The Broad Institute Genome Sequencing Platform"/>
            <person name="Earl A."/>
            <person name="Ward D."/>
            <person name="Feldgarden M."/>
            <person name="Gevers D."/>
            <person name="Van Immerseel F."/>
            <person name="Eeckhaut V."/>
            <person name="Walker B."/>
            <person name="Young S.K."/>
            <person name="Zeng Q."/>
            <person name="Gargeya S."/>
            <person name="Fitzgerald M."/>
            <person name="Haas B."/>
            <person name="Abouelleil A."/>
            <person name="Alvarado L."/>
            <person name="Arachchi H.M."/>
            <person name="Berlin A.M."/>
            <person name="Chapman S.B."/>
            <person name="Dewar J."/>
            <person name="Goldberg J."/>
            <person name="Griggs A."/>
            <person name="Gujja S."/>
            <person name="Hansen M."/>
            <person name="Howarth C."/>
            <person name="Imamovic A."/>
            <person name="Larimer J."/>
            <person name="McCowan C."/>
            <person name="Murphy C."/>
            <person name="Neiman D."/>
            <person name="Pearson M."/>
            <person name="Priest M."/>
            <person name="Roberts A."/>
            <person name="Saif S."/>
            <person name="Shea T."/>
            <person name="Sisk P."/>
            <person name="Sykes S."/>
            <person name="Wortman J."/>
            <person name="Nusbaum C."/>
            <person name="Birren B."/>
        </authorList>
    </citation>
    <scope>NUCLEOTIDE SEQUENCE [LARGE SCALE GENOMIC DNA]</scope>
    <source>
        <strain evidence="1 2">1.2</strain>
    </source>
</reference>
<dbReference type="OrthoDB" id="1854877at2"/>